<gene>
    <name evidence="1" type="ORF">A3B54_04685</name>
</gene>
<sequence>MKFVYKSHFKFRAKQRGISLKLATEIYENASEKFYDVLREHHIVICRMKFRSRIRNLVLAYDRIDDTIEFVTTHIIKDKEIDNKVRSGRWKHEQN</sequence>
<reference evidence="1 2" key="1">
    <citation type="journal article" date="2016" name="Nat. Commun.">
        <title>Thousands of microbial genomes shed light on interconnected biogeochemical processes in an aquifer system.</title>
        <authorList>
            <person name="Anantharaman K."/>
            <person name="Brown C.T."/>
            <person name="Hug L.A."/>
            <person name="Sharon I."/>
            <person name="Castelle C.J."/>
            <person name="Probst A.J."/>
            <person name="Thomas B.C."/>
            <person name="Singh A."/>
            <person name="Wilkins M.J."/>
            <person name="Karaoz U."/>
            <person name="Brodie E.L."/>
            <person name="Williams K.H."/>
            <person name="Hubbard S.S."/>
            <person name="Banfield J.F."/>
        </authorList>
    </citation>
    <scope>NUCLEOTIDE SEQUENCE [LARGE SCALE GENOMIC DNA]</scope>
</reference>
<dbReference type="AlphaFoldDB" id="A0A1F5H4M3"/>
<evidence type="ECO:0000313" key="1">
    <source>
        <dbReference type="EMBL" id="OGD99051.1"/>
    </source>
</evidence>
<accession>A0A1F5H4M3</accession>
<name>A0A1F5H4M3_9BACT</name>
<dbReference type="Proteomes" id="UP000177039">
    <property type="component" value="Unassembled WGS sequence"/>
</dbReference>
<evidence type="ECO:0000313" key="2">
    <source>
        <dbReference type="Proteomes" id="UP000177039"/>
    </source>
</evidence>
<proteinExistence type="predicted"/>
<comment type="caution">
    <text evidence="1">The sequence shown here is derived from an EMBL/GenBank/DDBJ whole genome shotgun (WGS) entry which is preliminary data.</text>
</comment>
<evidence type="ECO:0008006" key="3">
    <source>
        <dbReference type="Google" id="ProtNLM"/>
    </source>
</evidence>
<protein>
    <recommendedName>
        <fullName evidence="3">DUF4258 domain-containing protein</fullName>
    </recommendedName>
</protein>
<dbReference type="EMBL" id="MFBT01000025">
    <property type="protein sequence ID" value="OGD99051.1"/>
    <property type="molecule type" value="Genomic_DNA"/>
</dbReference>
<organism evidence="1 2">
    <name type="scientific">Candidatus Curtissbacteria bacterium RIFCSPLOWO2_01_FULL_42_50</name>
    <dbReference type="NCBI Taxonomy" id="1797730"/>
    <lineage>
        <taxon>Bacteria</taxon>
        <taxon>Candidatus Curtissiibacteriota</taxon>
    </lineage>
</organism>